<feature type="compositionally biased region" description="Basic and acidic residues" evidence="1">
    <location>
        <begin position="97"/>
        <end position="109"/>
    </location>
</feature>
<dbReference type="EMBL" id="LT934114">
    <property type="protein sequence ID" value="VAH43424.1"/>
    <property type="molecule type" value="Genomic_DNA"/>
</dbReference>
<protein>
    <submittedName>
        <fullName evidence="2">Uncharacterized protein</fullName>
    </submittedName>
</protein>
<dbReference type="AlphaFoldDB" id="A0A9R1RJ87"/>
<accession>A0A9R1RJ87</accession>
<evidence type="ECO:0000256" key="1">
    <source>
        <dbReference type="SAM" id="MobiDB-lite"/>
    </source>
</evidence>
<organism evidence="2 3">
    <name type="scientific">Triticum turgidum subsp. durum</name>
    <name type="common">Durum wheat</name>
    <name type="synonym">Triticum durum</name>
    <dbReference type="NCBI Taxonomy" id="4567"/>
    <lineage>
        <taxon>Eukaryota</taxon>
        <taxon>Viridiplantae</taxon>
        <taxon>Streptophyta</taxon>
        <taxon>Embryophyta</taxon>
        <taxon>Tracheophyta</taxon>
        <taxon>Spermatophyta</taxon>
        <taxon>Magnoliopsida</taxon>
        <taxon>Liliopsida</taxon>
        <taxon>Poales</taxon>
        <taxon>Poaceae</taxon>
        <taxon>BOP clade</taxon>
        <taxon>Pooideae</taxon>
        <taxon>Triticodae</taxon>
        <taxon>Triticeae</taxon>
        <taxon>Triticinae</taxon>
        <taxon>Triticum</taxon>
    </lineage>
</organism>
<proteinExistence type="predicted"/>
<gene>
    <name evidence="2" type="ORF">TRITD_2Bv1G059000</name>
</gene>
<dbReference type="Proteomes" id="UP000324705">
    <property type="component" value="Chromosome 2B"/>
</dbReference>
<dbReference type="Gramene" id="TRITD2Bv1G059000.1">
    <property type="protein sequence ID" value="TRITD2Bv1G059000.1"/>
    <property type="gene ID" value="TRITD2Bv1G059000"/>
</dbReference>
<sequence>MDPHPRAHVPLLVRSQAEPVRRRREHGEAGALRPQRAVPQEHREPAHRPPARQGARAHRRRRLEAPPQGRPPGLQHGQAQDDDGDHVRLCRVNDVGVEGKDGQGRQRGD</sequence>
<feature type="region of interest" description="Disordered" evidence="1">
    <location>
        <begin position="1"/>
        <end position="109"/>
    </location>
</feature>
<keyword evidence="3" id="KW-1185">Reference proteome</keyword>
<evidence type="ECO:0000313" key="3">
    <source>
        <dbReference type="Proteomes" id="UP000324705"/>
    </source>
</evidence>
<reference evidence="2 3" key="1">
    <citation type="submission" date="2017-09" db="EMBL/GenBank/DDBJ databases">
        <authorList>
            <consortium name="International Durum Wheat Genome Sequencing Consortium (IDWGSC)"/>
            <person name="Milanesi L."/>
        </authorList>
    </citation>
    <scope>NUCLEOTIDE SEQUENCE [LARGE SCALE GENOMIC DNA]</scope>
    <source>
        <strain evidence="3">cv. Svevo</strain>
    </source>
</reference>
<name>A0A9R1RJ87_TRITD</name>
<evidence type="ECO:0000313" key="2">
    <source>
        <dbReference type="EMBL" id="VAH43424.1"/>
    </source>
</evidence>